<dbReference type="AlphaFoldDB" id="A0A812C3G1"/>
<dbReference type="Pfam" id="PF02793">
    <property type="entry name" value="HRM"/>
    <property type="match status" value="1"/>
</dbReference>
<dbReference type="PROSITE" id="PS50227">
    <property type="entry name" value="G_PROTEIN_RECEP_F2_3"/>
    <property type="match status" value="1"/>
</dbReference>
<dbReference type="GO" id="GO:0005886">
    <property type="term" value="C:plasma membrane"/>
    <property type="evidence" value="ECO:0007669"/>
    <property type="project" value="TreeGrafter"/>
</dbReference>
<keyword evidence="6" id="KW-1185">Reference proteome</keyword>
<dbReference type="InterPro" id="IPR003287">
    <property type="entry name" value="GPCR_2_calcitonin_rcpt_fam"/>
</dbReference>
<dbReference type="EMBL" id="CAHIKZ030001137">
    <property type="protein sequence ID" value="CAE1254261.1"/>
    <property type="molecule type" value="Genomic_DNA"/>
</dbReference>
<dbReference type="Proteomes" id="UP000597762">
    <property type="component" value="Unassembled WGS sequence"/>
</dbReference>
<keyword evidence="3" id="KW-1133">Transmembrane helix</keyword>
<accession>A0A812C3G1</accession>
<proteinExistence type="predicted"/>
<organism evidence="5 6">
    <name type="scientific">Acanthosepion pharaonis</name>
    <name type="common">Pharaoh cuttlefish</name>
    <name type="synonym">Sepia pharaonis</name>
    <dbReference type="NCBI Taxonomy" id="158019"/>
    <lineage>
        <taxon>Eukaryota</taxon>
        <taxon>Metazoa</taxon>
        <taxon>Spiralia</taxon>
        <taxon>Lophotrochozoa</taxon>
        <taxon>Mollusca</taxon>
        <taxon>Cephalopoda</taxon>
        <taxon>Coleoidea</taxon>
        <taxon>Decapodiformes</taxon>
        <taxon>Sepiida</taxon>
        <taxon>Sepiina</taxon>
        <taxon>Sepiidae</taxon>
        <taxon>Acanthosepion</taxon>
    </lineage>
</organism>
<dbReference type="SUPFAM" id="SSF111418">
    <property type="entry name" value="Hormone receptor domain"/>
    <property type="match status" value="1"/>
</dbReference>
<feature type="transmembrane region" description="Helical" evidence="3">
    <location>
        <begin position="121"/>
        <end position="144"/>
    </location>
</feature>
<keyword evidence="1" id="KW-0732">Signal</keyword>
<evidence type="ECO:0000313" key="6">
    <source>
        <dbReference type="Proteomes" id="UP000597762"/>
    </source>
</evidence>
<dbReference type="InterPro" id="IPR036445">
    <property type="entry name" value="GPCR_2_extracell_dom_sf"/>
</dbReference>
<keyword evidence="3" id="KW-0812">Transmembrane</keyword>
<name>A0A812C3G1_ACAPH</name>
<evidence type="ECO:0000259" key="4">
    <source>
        <dbReference type="PROSITE" id="PS50227"/>
    </source>
</evidence>
<dbReference type="PANTHER" id="PTHR45620">
    <property type="entry name" value="PDF RECEPTOR-LIKE PROTEIN-RELATED"/>
    <property type="match status" value="1"/>
</dbReference>
<reference evidence="5" key="1">
    <citation type="submission" date="2021-01" db="EMBL/GenBank/DDBJ databases">
        <authorList>
            <person name="Li R."/>
            <person name="Bekaert M."/>
        </authorList>
    </citation>
    <scope>NUCLEOTIDE SEQUENCE</scope>
    <source>
        <strain evidence="5">Farmed</strain>
    </source>
</reference>
<dbReference type="OrthoDB" id="16753at2759"/>
<evidence type="ECO:0000256" key="1">
    <source>
        <dbReference type="ARBA" id="ARBA00022729"/>
    </source>
</evidence>
<dbReference type="PRINTS" id="PR01350">
    <property type="entry name" value="CTRFAMILY"/>
</dbReference>
<comment type="caution">
    <text evidence="5">The sequence shown here is derived from an EMBL/GenBank/DDBJ whole genome shotgun (WGS) entry which is preliminary data.</text>
</comment>
<dbReference type="InterPro" id="IPR017983">
    <property type="entry name" value="GPCR_2_secretin-like_CS"/>
</dbReference>
<feature type="domain" description="G-protein coupled receptors family 2 profile 1" evidence="4">
    <location>
        <begin position="29"/>
        <end position="113"/>
    </location>
</feature>
<dbReference type="InterPro" id="IPR050332">
    <property type="entry name" value="GPCR_2"/>
</dbReference>
<dbReference type="GO" id="GO:0004948">
    <property type="term" value="F:calcitonin receptor activity"/>
    <property type="evidence" value="ECO:0007669"/>
    <property type="project" value="InterPro"/>
</dbReference>
<sequence>MISFFFSSFQNEKMSSEKQLFLLEKAKQECYTRMNTEPPKFSNGLWCNRTWDGIMCWNDSPASTVMKQQCPSYIHGFAKNNFAYKKCTNSGTWYRKAETNKTWTDYTSCIDKLSTGIPVEFFFFSLFFFILLFSVLYSCKFLAYSFSYSIFFFPPFFSFSLEFSTCYFIS</sequence>
<keyword evidence="3" id="KW-0472">Membrane</keyword>
<evidence type="ECO:0000313" key="5">
    <source>
        <dbReference type="EMBL" id="CAE1254261.1"/>
    </source>
</evidence>
<dbReference type="InterPro" id="IPR001879">
    <property type="entry name" value="GPCR_2_extracellular_dom"/>
</dbReference>
<dbReference type="SMART" id="SM00008">
    <property type="entry name" value="HormR"/>
    <property type="match status" value="1"/>
</dbReference>
<dbReference type="Gene3D" id="4.10.1240.10">
    <property type="entry name" value="GPCR, family 2, extracellular hormone receptor domain"/>
    <property type="match status" value="1"/>
</dbReference>
<gene>
    <name evidence="5" type="ORF">SPHA_28855</name>
</gene>
<evidence type="ECO:0000256" key="3">
    <source>
        <dbReference type="SAM" id="Phobius"/>
    </source>
</evidence>
<feature type="transmembrane region" description="Helical" evidence="3">
    <location>
        <begin position="150"/>
        <end position="169"/>
    </location>
</feature>
<dbReference type="PROSITE" id="PS00649">
    <property type="entry name" value="G_PROTEIN_RECEP_F2_1"/>
    <property type="match status" value="1"/>
</dbReference>
<dbReference type="PANTHER" id="PTHR45620:SF42">
    <property type="entry name" value="G-PROTEIN COUPLED RECEPTOR SEB-2"/>
    <property type="match status" value="1"/>
</dbReference>
<keyword evidence="2" id="KW-1015">Disulfide bond</keyword>
<protein>
    <submittedName>
        <fullName evidence="5">CALCR</fullName>
    </submittedName>
</protein>
<evidence type="ECO:0000256" key="2">
    <source>
        <dbReference type="ARBA" id="ARBA00023157"/>
    </source>
</evidence>
<dbReference type="GO" id="GO:0007188">
    <property type="term" value="P:adenylate cyclase-modulating G protein-coupled receptor signaling pathway"/>
    <property type="evidence" value="ECO:0007669"/>
    <property type="project" value="TreeGrafter"/>
</dbReference>